<dbReference type="PANTHER" id="PTHR10458:SF22">
    <property type="entry name" value="PEPTIDE DEFORMYLASE"/>
    <property type="match status" value="1"/>
</dbReference>
<evidence type="ECO:0000256" key="1">
    <source>
        <dbReference type="ARBA" id="ARBA00010759"/>
    </source>
</evidence>
<gene>
    <name evidence="2" type="ORF">METZ01_LOCUS270740</name>
</gene>
<sequence length="117" mass="13419">GDPRNKDSIMGLFNPTIVNYSEEKILMYEGCLSFPGLLIKIKRPEEVRVRFKDFDGGTLTRQFSGVSGRAVQHEFDHLQGILFKTRANRVHLETAKNKQKKWARIMKKKGIDIGNNV</sequence>
<name>A0A382K1K4_9ZZZZ</name>
<dbReference type="PANTHER" id="PTHR10458">
    <property type="entry name" value="PEPTIDE DEFORMYLASE"/>
    <property type="match status" value="1"/>
</dbReference>
<comment type="similarity">
    <text evidence="1">Belongs to the polypeptide deformylase family.</text>
</comment>
<proteinExistence type="inferred from homology"/>
<dbReference type="InterPro" id="IPR023635">
    <property type="entry name" value="Peptide_deformylase"/>
</dbReference>
<evidence type="ECO:0000313" key="2">
    <source>
        <dbReference type="EMBL" id="SVC17886.1"/>
    </source>
</evidence>
<dbReference type="Pfam" id="PF01327">
    <property type="entry name" value="Pep_deformylase"/>
    <property type="match status" value="1"/>
</dbReference>
<accession>A0A382K1K4</accession>
<dbReference type="Gene3D" id="3.90.45.10">
    <property type="entry name" value="Peptide deformylase"/>
    <property type="match status" value="1"/>
</dbReference>
<organism evidence="2">
    <name type="scientific">marine metagenome</name>
    <dbReference type="NCBI Taxonomy" id="408172"/>
    <lineage>
        <taxon>unclassified sequences</taxon>
        <taxon>metagenomes</taxon>
        <taxon>ecological metagenomes</taxon>
    </lineage>
</organism>
<dbReference type="PRINTS" id="PR01576">
    <property type="entry name" value="PDEFORMYLASE"/>
</dbReference>
<protein>
    <recommendedName>
        <fullName evidence="3">Peptide deformylase</fullName>
    </recommendedName>
</protein>
<feature type="non-terminal residue" evidence="2">
    <location>
        <position position="1"/>
    </location>
</feature>
<dbReference type="InterPro" id="IPR036821">
    <property type="entry name" value="Peptide_deformylase_sf"/>
</dbReference>
<dbReference type="AlphaFoldDB" id="A0A382K1K4"/>
<dbReference type="GO" id="GO:0042586">
    <property type="term" value="F:peptide deformylase activity"/>
    <property type="evidence" value="ECO:0007669"/>
    <property type="project" value="InterPro"/>
</dbReference>
<dbReference type="PIRSF" id="PIRSF004749">
    <property type="entry name" value="Pep_def"/>
    <property type="match status" value="1"/>
</dbReference>
<dbReference type="EMBL" id="UINC01077609">
    <property type="protein sequence ID" value="SVC17886.1"/>
    <property type="molecule type" value="Genomic_DNA"/>
</dbReference>
<dbReference type="SUPFAM" id="SSF56420">
    <property type="entry name" value="Peptide deformylase"/>
    <property type="match status" value="1"/>
</dbReference>
<evidence type="ECO:0008006" key="3">
    <source>
        <dbReference type="Google" id="ProtNLM"/>
    </source>
</evidence>
<reference evidence="2" key="1">
    <citation type="submission" date="2018-05" db="EMBL/GenBank/DDBJ databases">
        <authorList>
            <person name="Lanie J.A."/>
            <person name="Ng W.-L."/>
            <person name="Kazmierczak K.M."/>
            <person name="Andrzejewski T.M."/>
            <person name="Davidsen T.M."/>
            <person name="Wayne K.J."/>
            <person name="Tettelin H."/>
            <person name="Glass J.I."/>
            <person name="Rusch D."/>
            <person name="Podicherti R."/>
            <person name="Tsui H.-C.T."/>
            <person name="Winkler M.E."/>
        </authorList>
    </citation>
    <scope>NUCLEOTIDE SEQUENCE</scope>
</reference>